<sequence length="74" mass="8591">MQLRRTMTLNRELQVLRRHTAAIIRHINAVNTTATQRYDDTPRPCVQCIFNKFFESCGGAFNHLTRSNQVNNVT</sequence>
<name>A0ABQ0QL11_9PROT</name>
<organism evidence="1 2">
    <name type="scientific">Neokomagataea tanensis NBRC 106556</name>
    <dbReference type="NCBI Taxonomy" id="1223519"/>
    <lineage>
        <taxon>Bacteria</taxon>
        <taxon>Pseudomonadati</taxon>
        <taxon>Pseudomonadota</taxon>
        <taxon>Alphaproteobacteria</taxon>
        <taxon>Acetobacterales</taxon>
        <taxon>Acetobacteraceae</taxon>
        <taxon>Neokomagataea</taxon>
    </lineage>
</organism>
<reference evidence="1" key="1">
    <citation type="submission" date="2013-04" db="EMBL/GenBank/DDBJ databases">
        <title>The genome sequencing project of 58 acetic acid bacteria.</title>
        <authorList>
            <person name="Okamoto-Kainuma A."/>
            <person name="Ishikawa M."/>
            <person name="Umino S."/>
            <person name="Koizumi Y."/>
            <person name="Shiwa Y."/>
            <person name="Yoshikawa H."/>
            <person name="Matsutani M."/>
            <person name="Matsushita K."/>
        </authorList>
    </citation>
    <scope>NUCLEOTIDE SEQUENCE</scope>
    <source>
        <strain evidence="1">NBRC 106556</strain>
    </source>
</reference>
<dbReference type="Proteomes" id="UP001062443">
    <property type="component" value="Unassembled WGS sequence"/>
</dbReference>
<dbReference type="EMBL" id="BAQB01000047">
    <property type="protein sequence ID" value="GBR48630.1"/>
    <property type="molecule type" value="Genomic_DNA"/>
</dbReference>
<protein>
    <recommendedName>
        <fullName evidence="3">Transposase</fullName>
    </recommendedName>
</protein>
<evidence type="ECO:0008006" key="3">
    <source>
        <dbReference type="Google" id="ProtNLM"/>
    </source>
</evidence>
<comment type="caution">
    <text evidence="1">The sequence shown here is derived from an EMBL/GenBank/DDBJ whole genome shotgun (WGS) entry which is preliminary data.</text>
</comment>
<evidence type="ECO:0000313" key="2">
    <source>
        <dbReference type="Proteomes" id="UP001062443"/>
    </source>
</evidence>
<gene>
    <name evidence="1" type="ORF">AA106556_1845</name>
</gene>
<accession>A0ABQ0QL11</accession>
<proteinExistence type="predicted"/>
<evidence type="ECO:0000313" key="1">
    <source>
        <dbReference type="EMBL" id="GBR48630.1"/>
    </source>
</evidence>
<keyword evidence="2" id="KW-1185">Reference proteome</keyword>